<comment type="subcellular location">
    <subcellularLocation>
        <location evidence="1">Cell outer membrane</location>
    </subcellularLocation>
</comment>
<evidence type="ECO:0000256" key="4">
    <source>
        <dbReference type="ARBA" id="ARBA00023136"/>
    </source>
</evidence>
<feature type="signal peptide" evidence="6">
    <location>
        <begin position="1"/>
        <end position="20"/>
    </location>
</feature>
<dbReference type="Gene3D" id="1.20.1600.10">
    <property type="entry name" value="Outer membrane efflux proteins (OEP)"/>
    <property type="match status" value="1"/>
</dbReference>
<keyword evidence="3" id="KW-0812">Transmembrane</keyword>
<dbReference type="GO" id="GO:0015562">
    <property type="term" value="F:efflux transmembrane transporter activity"/>
    <property type="evidence" value="ECO:0007669"/>
    <property type="project" value="InterPro"/>
</dbReference>
<dbReference type="InterPro" id="IPR051906">
    <property type="entry name" value="TolC-like"/>
</dbReference>
<sequence length="424" mass="44196">MIRAALFAAVLLPGLAFAQAAPALDQRADLPPAPLVSEALDSYPGVLSAAARIDAARAQAGALARGPQEVSIQATALQRAVDREGRFAEFDATVTRPFRLPGKATLDRKTGAAGVAFAQNQMADARHQAALALSEQWFDWVEAGALAASDAANIANLERALGAIERRAALRDAAALDVDQARAALSRARGQRADALARAAEARARLAATFPSIPLPPAPPAPTAPAEPPMGFDALARLVIERSHEIGAAQAMADREGFAADRARAERHADPSFGVRAFSERGGMERGLGVVATMPLGGGYRRFQAEEASANARAAAQDLAGVQRSVAAMAAADRALAETRLTGWQALAQSAEAANAVADRTIAGGKLGAIDLADVLFAQRQANDARREEIAARLAALRAILKLEIDSHVVWIDADDHGEPSPAP</sequence>
<dbReference type="EMBL" id="BJYR01000003">
    <property type="protein sequence ID" value="GEN98699.1"/>
    <property type="molecule type" value="Genomic_DNA"/>
</dbReference>
<evidence type="ECO:0000313" key="7">
    <source>
        <dbReference type="EMBL" id="GEN98699.1"/>
    </source>
</evidence>
<accession>A0A512AG77</accession>
<dbReference type="OrthoDB" id="7452700at2"/>
<proteinExistence type="predicted"/>
<evidence type="ECO:0000256" key="5">
    <source>
        <dbReference type="ARBA" id="ARBA00023237"/>
    </source>
</evidence>
<evidence type="ECO:0000313" key="8">
    <source>
        <dbReference type="Proteomes" id="UP000321464"/>
    </source>
</evidence>
<evidence type="ECO:0000256" key="1">
    <source>
        <dbReference type="ARBA" id="ARBA00004442"/>
    </source>
</evidence>
<comment type="caution">
    <text evidence="7">The sequence shown here is derived from an EMBL/GenBank/DDBJ whole genome shotgun (WGS) entry which is preliminary data.</text>
</comment>
<dbReference type="GO" id="GO:1990281">
    <property type="term" value="C:efflux pump complex"/>
    <property type="evidence" value="ECO:0007669"/>
    <property type="project" value="TreeGrafter"/>
</dbReference>
<keyword evidence="8" id="KW-1185">Reference proteome</keyword>
<dbReference type="AlphaFoldDB" id="A0A512AG77"/>
<protein>
    <recommendedName>
        <fullName evidence="9">Transporter</fullName>
    </recommendedName>
</protein>
<evidence type="ECO:0000256" key="3">
    <source>
        <dbReference type="ARBA" id="ARBA00022692"/>
    </source>
</evidence>
<dbReference type="GO" id="GO:0015288">
    <property type="term" value="F:porin activity"/>
    <property type="evidence" value="ECO:0007669"/>
    <property type="project" value="TreeGrafter"/>
</dbReference>
<name>A0A512AG77_9SPHN</name>
<keyword evidence="6" id="KW-0732">Signal</keyword>
<feature type="chain" id="PRO_5021917472" description="Transporter" evidence="6">
    <location>
        <begin position="21"/>
        <end position="424"/>
    </location>
</feature>
<dbReference type="PANTHER" id="PTHR30026">
    <property type="entry name" value="OUTER MEMBRANE PROTEIN TOLC"/>
    <property type="match status" value="1"/>
</dbReference>
<evidence type="ECO:0008006" key="9">
    <source>
        <dbReference type="Google" id="ProtNLM"/>
    </source>
</evidence>
<keyword evidence="2" id="KW-1134">Transmembrane beta strand</keyword>
<dbReference type="SUPFAM" id="SSF56954">
    <property type="entry name" value="Outer membrane efflux proteins (OEP)"/>
    <property type="match status" value="1"/>
</dbReference>
<dbReference type="PANTHER" id="PTHR30026:SF20">
    <property type="entry name" value="OUTER MEMBRANE PROTEIN TOLC"/>
    <property type="match status" value="1"/>
</dbReference>
<keyword evidence="4" id="KW-0472">Membrane</keyword>
<evidence type="ECO:0000256" key="6">
    <source>
        <dbReference type="SAM" id="SignalP"/>
    </source>
</evidence>
<gene>
    <name evidence="7" type="ORF">NSE01_05320</name>
</gene>
<evidence type="ECO:0000256" key="2">
    <source>
        <dbReference type="ARBA" id="ARBA00022452"/>
    </source>
</evidence>
<dbReference type="RefSeq" id="WP_147158087.1">
    <property type="nucleotide sequence ID" value="NZ_BJYR01000003.1"/>
</dbReference>
<organism evidence="7 8">
    <name type="scientific">Novosphingobium sediminis</name>
    <dbReference type="NCBI Taxonomy" id="707214"/>
    <lineage>
        <taxon>Bacteria</taxon>
        <taxon>Pseudomonadati</taxon>
        <taxon>Pseudomonadota</taxon>
        <taxon>Alphaproteobacteria</taxon>
        <taxon>Sphingomonadales</taxon>
        <taxon>Sphingomonadaceae</taxon>
        <taxon>Novosphingobium</taxon>
    </lineage>
</organism>
<dbReference type="Proteomes" id="UP000321464">
    <property type="component" value="Unassembled WGS sequence"/>
</dbReference>
<keyword evidence="5" id="KW-0998">Cell outer membrane</keyword>
<reference evidence="7 8" key="1">
    <citation type="submission" date="2019-07" db="EMBL/GenBank/DDBJ databases">
        <title>Whole genome shotgun sequence of Novosphingobium sediminis NBRC 106119.</title>
        <authorList>
            <person name="Hosoyama A."/>
            <person name="Uohara A."/>
            <person name="Ohji S."/>
            <person name="Ichikawa N."/>
        </authorList>
    </citation>
    <scope>NUCLEOTIDE SEQUENCE [LARGE SCALE GENOMIC DNA]</scope>
    <source>
        <strain evidence="7 8">NBRC 106119</strain>
    </source>
</reference>
<dbReference type="GO" id="GO:0009279">
    <property type="term" value="C:cell outer membrane"/>
    <property type="evidence" value="ECO:0007669"/>
    <property type="project" value="UniProtKB-SubCell"/>
</dbReference>